<name>A0A8S5LQI3_9CAUD</name>
<organism evidence="2">
    <name type="scientific">Myoviridae sp. ctOyc4</name>
    <dbReference type="NCBI Taxonomy" id="2827606"/>
    <lineage>
        <taxon>Viruses</taxon>
        <taxon>Duplodnaviria</taxon>
        <taxon>Heunggongvirae</taxon>
        <taxon>Uroviricota</taxon>
        <taxon>Caudoviricetes</taxon>
    </lineage>
</organism>
<dbReference type="Pfam" id="PF06114">
    <property type="entry name" value="Peptidase_M78"/>
    <property type="match status" value="1"/>
</dbReference>
<reference evidence="2" key="1">
    <citation type="journal article" date="2021" name="Proc. Natl. Acad. Sci. U.S.A.">
        <title>A Catalog of Tens of Thousands of Viruses from Human Metagenomes Reveals Hidden Associations with Chronic Diseases.</title>
        <authorList>
            <person name="Tisza M.J."/>
            <person name="Buck C.B."/>
        </authorList>
    </citation>
    <scope>NUCLEOTIDE SEQUENCE</scope>
    <source>
        <strain evidence="2">CtOyc4</strain>
    </source>
</reference>
<evidence type="ECO:0000259" key="1">
    <source>
        <dbReference type="Pfam" id="PF06114"/>
    </source>
</evidence>
<accession>A0A8S5LQI3</accession>
<sequence length="140" mass="16504">MDRRTSLYLYAWRNQIDVDYFPMQTAEAFSVPIGGTCAIALDPTKIRSEADEAVKLSHELGHCVYGGFYNKYTPFDVRAQHENKANSWAVYRLIPWGKLKQAVRDGMTEVWELAEYFDVTEDFMRWALSYYTERKNYKFE</sequence>
<feature type="domain" description="IrrE N-terminal-like" evidence="1">
    <location>
        <begin position="48"/>
        <end position="125"/>
    </location>
</feature>
<dbReference type="InterPro" id="IPR010359">
    <property type="entry name" value="IrrE_HExxH"/>
</dbReference>
<dbReference type="EMBL" id="BK015894">
    <property type="protein sequence ID" value="DAD72111.1"/>
    <property type="molecule type" value="Genomic_DNA"/>
</dbReference>
<protein>
    <submittedName>
        <fullName evidence="2">IrrE protein</fullName>
    </submittedName>
</protein>
<proteinExistence type="predicted"/>
<evidence type="ECO:0000313" key="2">
    <source>
        <dbReference type="EMBL" id="DAD72111.1"/>
    </source>
</evidence>